<feature type="transmembrane region" description="Helical" evidence="1">
    <location>
        <begin position="202"/>
        <end position="224"/>
    </location>
</feature>
<evidence type="ECO:0000313" key="3">
    <source>
        <dbReference type="Proteomes" id="UP000788426"/>
    </source>
</evidence>
<feature type="transmembrane region" description="Helical" evidence="1">
    <location>
        <begin position="53"/>
        <end position="80"/>
    </location>
</feature>
<keyword evidence="1" id="KW-1133">Transmembrane helix</keyword>
<sequence>MKTKLYTYCIVLAIFIPLLIVLNILVGSVYIPFSDVMAILSGDTSNELQAGSYIIYGLRLPQVITAMLCGASLATSGLLLQTTFKNPLAGPSLFGIDAGAALGVALVLLMMGGNITLGGLTASGYAAVLIAAFVGSITIALIVLLFSNIVRNAIVLLIIGIMIGYLTSSAITLLNFYATADGVRSYLLWGMGSFNSVTLEQIPLFSLLIIPVLISTFFLIKPLNAFSLGELYARNLGIKVQTLRSILLIVTGLLVASVTSFCGPISFIGLAVPHLVRLVISSEDNKWLLPLTLFTGVAMALFCNLLCVLPGERGTLPLNAVTSLVGAPIVLYVIVFKLKRFS</sequence>
<reference evidence="2 3" key="1">
    <citation type="submission" date="2021-07" db="EMBL/GenBank/DDBJ databases">
        <title>Genomic diversity and antimicrobial resistance of Prevotella spp. isolated from chronic lung disease airways.</title>
        <authorList>
            <person name="Webb K.A."/>
            <person name="Olagoke O.S."/>
            <person name="Baird T."/>
            <person name="Neill J."/>
            <person name="Pham A."/>
            <person name="Wells T.J."/>
            <person name="Ramsay K.A."/>
            <person name="Bell S.C."/>
            <person name="Sarovich D.S."/>
            <person name="Price E.P."/>
        </authorList>
    </citation>
    <scope>NUCLEOTIDE SEQUENCE [LARGE SCALE GENOMIC DNA]</scope>
    <source>
        <strain evidence="2 3">SCHI0011.S.12</strain>
    </source>
</reference>
<feature type="transmembrane region" description="Helical" evidence="1">
    <location>
        <begin position="7"/>
        <end position="33"/>
    </location>
</feature>
<dbReference type="Pfam" id="PF01032">
    <property type="entry name" value="FecCD"/>
    <property type="match status" value="1"/>
</dbReference>
<evidence type="ECO:0000256" key="1">
    <source>
        <dbReference type="SAM" id="Phobius"/>
    </source>
</evidence>
<evidence type="ECO:0000313" key="2">
    <source>
        <dbReference type="EMBL" id="MBW4768516.1"/>
    </source>
</evidence>
<dbReference type="CDD" id="cd06550">
    <property type="entry name" value="TM_ABC_iron-siderophores_like"/>
    <property type="match status" value="1"/>
</dbReference>
<proteinExistence type="predicted"/>
<feature type="transmembrane region" description="Helical" evidence="1">
    <location>
        <begin position="153"/>
        <end position="178"/>
    </location>
</feature>
<gene>
    <name evidence="2" type="ORF">KZO38_01860</name>
</gene>
<dbReference type="EMBL" id="JAHXCT010000001">
    <property type="protein sequence ID" value="MBW4768516.1"/>
    <property type="molecule type" value="Genomic_DNA"/>
</dbReference>
<dbReference type="InterPro" id="IPR000522">
    <property type="entry name" value="ABC_transptr_permease_BtuC"/>
</dbReference>
<dbReference type="PANTHER" id="PTHR30472:SF41">
    <property type="entry name" value="TRANSPORT SYSTEM PERMEASE PROTEIN"/>
    <property type="match status" value="1"/>
</dbReference>
<feature type="transmembrane region" description="Helical" evidence="1">
    <location>
        <begin position="124"/>
        <end position="146"/>
    </location>
</feature>
<feature type="transmembrane region" description="Helical" evidence="1">
    <location>
        <begin position="245"/>
        <end position="267"/>
    </location>
</feature>
<comment type="caution">
    <text evidence="2">The sequence shown here is derived from an EMBL/GenBank/DDBJ whole genome shotgun (WGS) entry which is preliminary data.</text>
</comment>
<protein>
    <submittedName>
        <fullName evidence="2">Iron ABC transporter permease</fullName>
    </submittedName>
</protein>
<keyword evidence="3" id="KW-1185">Reference proteome</keyword>
<organism evidence="2 3">
    <name type="scientific">Hoylesella nanceiensis</name>
    <dbReference type="NCBI Taxonomy" id="425941"/>
    <lineage>
        <taxon>Bacteria</taxon>
        <taxon>Pseudomonadati</taxon>
        <taxon>Bacteroidota</taxon>
        <taxon>Bacteroidia</taxon>
        <taxon>Bacteroidales</taxon>
        <taxon>Prevotellaceae</taxon>
        <taxon>Hoylesella</taxon>
    </lineage>
</organism>
<dbReference type="PANTHER" id="PTHR30472">
    <property type="entry name" value="FERRIC ENTEROBACTIN TRANSPORT SYSTEM PERMEASE PROTEIN"/>
    <property type="match status" value="1"/>
</dbReference>
<accession>A0ABS6YAD1</accession>
<feature type="transmembrane region" description="Helical" evidence="1">
    <location>
        <begin position="287"/>
        <end position="309"/>
    </location>
</feature>
<name>A0ABS6YAD1_9BACT</name>
<feature type="transmembrane region" description="Helical" evidence="1">
    <location>
        <begin position="316"/>
        <end position="336"/>
    </location>
</feature>
<feature type="transmembrane region" description="Helical" evidence="1">
    <location>
        <begin position="92"/>
        <end position="112"/>
    </location>
</feature>
<dbReference type="Proteomes" id="UP000788426">
    <property type="component" value="Unassembled WGS sequence"/>
</dbReference>
<keyword evidence="1" id="KW-0472">Membrane</keyword>
<keyword evidence="1" id="KW-0812">Transmembrane</keyword>
<dbReference type="RefSeq" id="WP_219479355.1">
    <property type="nucleotide sequence ID" value="NZ_CAUTUP010000001.1"/>
</dbReference>